<name>B7JZM9_RIPO1</name>
<dbReference type="EMBL" id="CP001287">
    <property type="protein sequence ID" value="ACK64972.1"/>
    <property type="molecule type" value="Genomic_DNA"/>
</dbReference>
<dbReference type="PIRSF" id="PIRSF000124">
    <property type="entry name" value="UDPglc_GDPman_dh"/>
    <property type="match status" value="1"/>
</dbReference>
<dbReference type="OrthoDB" id="9803238at2"/>
<keyword evidence="5 7" id="KW-0520">NAD</keyword>
<dbReference type="PIRSF" id="PIRSF500134">
    <property type="entry name" value="UDPglc_DH_bac"/>
    <property type="match status" value="1"/>
</dbReference>
<dbReference type="SUPFAM" id="SSF51735">
    <property type="entry name" value="NAD(P)-binding Rossmann-fold domains"/>
    <property type="match status" value="1"/>
</dbReference>
<evidence type="ECO:0000256" key="6">
    <source>
        <dbReference type="ARBA" id="ARBA00047473"/>
    </source>
</evidence>
<comment type="catalytic activity">
    <reaction evidence="6 7">
        <text>UDP-alpha-D-glucose + 2 NAD(+) + H2O = UDP-alpha-D-glucuronate + 2 NADH + 3 H(+)</text>
        <dbReference type="Rhea" id="RHEA:23596"/>
        <dbReference type="ChEBI" id="CHEBI:15377"/>
        <dbReference type="ChEBI" id="CHEBI:15378"/>
        <dbReference type="ChEBI" id="CHEBI:57540"/>
        <dbReference type="ChEBI" id="CHEBI:57945"/>
        <dbReference type="ChEBI" id="CHEBI:58052"/>
        <dbReference type="ChEBI" id="CHEBI:58885"/>
        <dbReference type="EC" id="1.1.1.22"/>
    </reaction>
</comment>
<dbReference type="SMART" id="SM00984">
    <property type="entry name" value="UDPG_MGDP_dh_C"/>
    <property type="match status" value="1"/>
</dbReference>
<keyword evidence="4 7" id="KW-0560">Oxidoreductase</keyword>
<feature type="binding site" evidence="9">
    <location>
        <position position="339"/>
    </location>
    <ligand>
        <name>substrate</name>
    </ligand>
</feature>
<evidence type="ECO:0000256" key="3">
    <source>
        <dbReference type="ARBA" id="ARBA00012954"/>
    </source>
</evidence>
<feature type="binding site" evidence="10">
    <location>
        <position position="35"/>
    </location>
    <ligand>
        <name>NAD(+)</name>
        <dbReference type="ChEBI" id="CHEBI:57540"/>
    </ligand>
</feature>
<evidence type="ECO:0000256" key="7">
    <source>
        <dbReference type="PIRNR" id="PIRNR000124"/>
    </source>
</evidence>
<feature type="binding site" evidence="9">
    <location>
        <position position="276"/>
    </location>
    <ligand>
        <name>substrate</name>
    </ligand>
</feature>
<dbReference type="InterPro" id="IPR028357">
    <property type="entry name" value="UDPglc_DH_bac"/>
</dbReference>
<dbReference type="InterPro" id="IPR036291">
    <property type="entry name" value="NAD(P)-bd_dom_sf"/>
</dbReference>
<dbReference type="RefSeq" id="WP_012594247.1">
    <property type="nucleotide sequence ID" value="NC_011726.1"/>
</dbReference>
<dbReference type="InterPro" id="IPR014026">
    <property type="entry name" value="UDP-Glc/GDP-Man_DH_dimer"/>
</dbReference>
<dbReference type="GO" id="GO:0003979">
    <property type="term" value="F:UDP-glucose 6-dehydrogenase activity"/>
    <property type="evidence" value="ECO:0007669"/>
    <property type="project" value="UniProtKB-EC"/>
</dbReference>
<feature type="binding site" evidence="10">
    <location>
        <position position="282"/>
    </location>
    <ligand>
        <name>NAD(+)</name>
        <dbReference type="ChEBI" id="CHEBI:57540"/>
    </ligand>
</feature>
<evidence type="ECO:0000256" key="4">
    <source>
        <dbReference type="ARBA" id="ARBA00023002"/>
    </source>
</evidence>
<organism evidence="12 13">
    <name type="scientific">Rippkaea orientalis (strain PCC 8801 / RF-1)</name>
    <name type="common">Cyanothece sp. (strain PCC 8801)</name>
    <dbReference type="NCBI Taxonomy" id="41431"/>
    <lineage>
        <taxon>Bacteria</taxon>
        <taxon>Bacillati</taxon>
        <taxon>Cyanobacteriota</taxon>
        <taxon>Cyanophyceae</taxon>
        <taxon>Oscillatoriophycideae</taxon>
        <taxon>Chroococcales</taxon>
        <taxon>Aphanothecaceae</taxon>
        <taxon>Rippkaea</taxon>
        <taxon>Rippkaea orientalis</taxon>
    </lineage>
</organism>
<dbReference type="GO" id="GO:0000271">
    <property type="term" value="P:polysaccharide biosynthetic process"/>
    <property type="evidence" value="ECO:0007669"/>
    <property type="project" value="InterPro"/>
</dbReference>
<dbReference type="HOGENOM" id="CLU_023810_1_2_3"/>
<dbReference type="eggNOG" id="COG1004">
    <property type="taxonomic scope" value="Bacteria"/>
</dbReference>
<evidence type="ECO:0000313" key="13">
    <source>
        <dbReference type="Proteomes" id="UP000008204"/>
    </source>
</evidence>
<dbReference type="Gene3D" id="3.40.50.720">
    <property type="entry name" value="NAD(P)-binding Rossmann-like Domain"/>
    <property type="match status" value="2"/>
</dbReference>
<feature type="binding site" evidence="9">
    <location>
        <begin position="268"/>
        <end position="272"/>
    </location>
    <ligand>
        <name>substrate</name>
    </ligand>
</feature>
<dbReference type="Proteomes" id="UP000008204">
    <property type="component" value="Chromosome"/>
</dbReference>
<dbReference type="SUPFAM" id="SSF52413">
    <property type="entry name" value="UDP-glucose/GDP-mannose dehydrogenase C-terminal domain"/>
    <property type="match status" value="1"/>
</dbReference>
<keyword evidence="13" id="KW-1185">Reference proteome</keyword>
<evidence type="ECO:0000256" key="8">
    <source>
        <dbReference type="PIRSR" id="PIRSR500134-1"/>
    </source>
</evidence>
<dbReference type="SUPFAM" id="SSF48179">
    <property type="entry name" value="6-phosphogluconate dehydrogenase C-terminal domain-like"/>
    <property type="match status" value="1"/>
</dbReference>
<dbReference type="KEGG" id="cyp:PCC8801_0894"/>
<dbReference type="UniPathway" id="UPA00038">
    <property type="reaction ID" value="UER00491"/>
</dbReference>
<evidence type="ECO:0000256" key="1">
    <source>
        <dbReference type="ARBA" id="ARBA00004701"/>
    </source>
</evidence>
<feature type="binding site" evidence="10">
    <location>
        <position position="86"/>
    </location>
    <ligand>
        <name>NAD(+)</name>
        <dbReference type="ChEBI" id="CHEBI:57540"/>
    </ligand>
</feature>
<evidence type="ECO:0000256" key="2">
    <source>
        <dbReference type="ARBA" id="ARBA00006601"/>
    </source>
</evidence>
<proteinExistence type="inferred from homology"/>
<dbReference type="PANTHER" id="PTHR43750">
    <property type="entry name" value="UDP-GLUCOSE 6-DEHYDROGENASE TUAD"/>
    <property type="match status" value="1"/>
</dbReference>
<dbReference type="InterPro" id="IPR036220">
    <property type="entry name" value="UDP-Glc/GDP-Man_DH_C_sf"/>
</dbReference>
<sequence>MRVCVIGTGYVGLVTGVCLAHIGHHVICVDNNEEKVKLMKSGQSPIYEPGLSELMHSSAESGHLEFTTDLAAGVNHGEILFIAVGTPALPNGESDTRYVEAVARGIGANLNQGYKVIVNKSTVPIGSGDWVRMIVLDGLAERQNGHADAEFDVVSNPEFLREGSAVYDTFNPDRIVLGSNSDKAIAMMQELYAPLVDRKFGEDITLPPVPVVVTDLNSAEMIKYAANAFLATKISFINEVANICDRVGADVTQVAKGIGLDSRIGNKFLQAGIGWGGSCFPKDVLALIHTATDYGYETELLNAAVHVNQRQRLIAIEKLQQELKILKGKTVGLLGLTFKPDTDDMRDAPSLIIIEQLNRLGAKVKAYDPIVSQSGLSHGLSGVIIETNPEMLADSCDALVLVTDWQEFLKLDYGKMASLMANPVIIDGRNFLDRSKLEQAGFRYLGIGR</sequence>
<dbReference type="InterPro" id="IPR001732">
    <property type="entry name" value="UDP-Glc/GDP-Man_DH_N"/>
</dbReference>
<evidence type="ECO:0000259" key="11">
    <source>
        <dbReference type="SMART" id="SM00984"/>
    </source>
</evidence>
<evidence type="ECO:0000256" key="9">
    <source>
        <dbReference type="PIRSR" id="PIRSR500134-2"/>
    </source>
</evidence>
<dbReference type="PANTHER" id="PTHR43750:SF3">
    <property type="entry name" value="UDP-GLUCOSE 6-DEHYDROGENASE TUAD"/>
    <property type="match status" value="1"/>
</dbReference>
<dbReference type="AlphaFoldDB" id="B7JZM9"/>
<feature type="active site" description="Nucleophile" evidence="8">
    <location>
        <position position="279"/>
    </location>
</feature>
<evidence type="ECO:0000256" key="10">
    <source>
        <dbReference type="PIRSR" id="PIRSR500134-3"/>
    </source>
</evidence>
<gene>
    <name evidence="12" type="ordered locus">PCC8801_0894</name>
</gene>
<comment type="pathway">
    <text evidence="1">Nucleotide-sugar biosynthesis; UDP-alpha-D-glucuronate biosynthesis; UDP-alpha-D-glucuronate from UDP-alpha-D-glucose: step 1/1.</text>
</comment>
<feature type="binding site" evidence="10">
    <location>
        <position position="346"/>
    </location>
    <ligand>
        <name>NAD(+)</name>
        <dbReference type="ChEBI" id="CHEBI:57540"/>
    </ligand>
</feature>
<dbReference type="Pfam" id="PF03721">
    <property type="entry name" value="UDPG_MGDP_dh_N"/>
    <property type="match status" value="1"/>
</dbReference>
<feature type="domain" description="UDP-glucose/GDP-mannose dehydrogenase C-terminal" evidence="11">
    <location>
        <begin position="332"/>
        <end position="434"/>
    </location>
</feature>
<dbReference type="InterPro" id="IPR014027">
    <property type="entry name" value="UDP-Glc/GDP-Man_DH_C"/>
</dbReference>
<dbReference type="Pfam" id="PF03720">
    <property type="entry name" value="UDPG_MGDP_dh_C"/>
    <property type="match status" value="1"/>
</dbReference>
<dbReference type="InterPro" id="IPR008927">
    <property type="entry name" value="6-PGluconate_DH-like_C_sf"/>
</dbReference>
<evidence type="ECO:0000313" key="12">
    <source>
        <dbReference type="EMBL" id="ACK64972.1"/>
    </source>
</evidence>
<dbReference type="EC" id="1.1.1.22" evidence="3 7"/>
<accession>B7JZM9</accession>
<dbReference type="GO" id="GO:0051287">
    <property type="term" value="F:NAD binding"/>
    <property type="evidence" value="ECO:0007669"/>
    <property type="project" value="InterPro"/>
</dbReference>
<feature type="binding site" evidence="10">
    <location>
        <position position="162"/>
    </location>
    <ligand>
        <name>NAD(+)</name>
        <dbReference type="ChEBI" id="CHEBI:57540"/>
    </ligand>
</feature>
<feature type="binding site" evidence="10">
    <location>
        <position position="122"/>
    </location>
    <ligand>
        <name>NAD(+)</name>
        <dbReference type="ChEBI" id="CHEBI:57540"/>
    </ligand>
</feature>
<dbReference type="InterPro" id="IPR017476">
    <property type="entry name" value="UDP-Glc/GDP-Man"/>
</dbReference>
<comment type="similarity">
    <text evidence="2 7">Belongs to the UDP-glucose/GDP-mannose dehydrogenase family.</text>
</comment>
<reference evidence="13" key="1">
    <citation type="journal article" date="2011" name="MBio">
        <title>Novel metabolic attributes of the genus Cyanothece, comprising a group of unicellular nitrogen-fixing Cyanobacteria.</title>
        <authorList>
            <person name="Bandyopadhyay A."/>
            <person name="Elvitigala T."/>
            <person name="Welsh E."/>
            <person name="Stockel J."/>
            <person name="Liberton M."/>
            <person name="Min H."/>
            <person name="Sherman L.A."/>
            <person name="Pakrasi H.B."/>
        </authorList>
    </citation>
    <scope>NUCLEOTIDE SEQUENCE [LARGE SCALE GENOMIC DNA]</scope>
    <source>
        <strain evidence="13">PCC 8801</strain>
    </source>
</reference>
<feature type="binding site" evidence="9">
    <location>
        <begin position="159"/>
        <end position="162"/>
    </location>
    <ligand>
        <name>substrate</name>
    </ligand>
</feature>
<evidence type="ECO:0000256" key="5">
    <source>
        <dbReference type="ARBA" id="ARBA00023027"/>
    </source>
</evidence>
<dbReference type="Pfam" id="PF00984">
    <property type="entry name" value="UDPG_MGDP_dh"/>
    <property type="match status" value="1"/>
</dbReference>
<feature type="binding site" evidence="10">
    <location>
        <position position="30"/>
    </location>
    <ligand>
        <name>NAD(+)</name>
        <dbReference type="ChEBI" id="CHEBI:57540"/>
    </ligand>
</feature>
<feature type="binding site" evidence="9">
    <location>
        <position position="223"/>
    </location>
    <ligand>
        <name>substrate</name>
    </ligand>
</feature>
<dbReference type="STRING" id="41431.PCC8801_0894"/>
<dbReference type="NCBIfam" id="TIGR03026">
    <property type="entry name" value="NDP-sugDHase"/>
    <property type="match status" value="1"/>
</dbReference>
<dbReference type="GO" id="GO:0006065">
    <property type="term" value="P:UDP-glucuronate biosynthetic process"/>
    <property type="evidence" value="ECO:0007669"/>
    <property type="project" value="UniProtKB-UniPathway"/>
</dbReference>
<protein>
    <recommendedName>
        <fullName evidence="3 7">UDP-glucose 6-dehydrogenase</fullName>
        <ecNumber evidence="3 7">1.1.1.22</ecNumber>
    </recommendedName>
</protein>
<dbReference type="Gene3D" id="1.20.5.100">
    <property type="entry name" value="Cytochrome c1, transmembrane anchor, C-terminal"/>
    <property type="match status" value="1"/>
</dbReference>